<dbReference type="OrthoDB" id="4393730at2"/>
<protein>
    <submittedName>
        <fullName evidence="6">Extracellular solute-binding protein</fullName>
    </submittedName>
</protein>
<dbReference type="Pfam" id="PF13416">
    <property type="entry name" value="SBP_bac_8"/>
    <property type="match status" value="1"/>
</dbReference>
<keyword evidence="3 5" id="KW-0732">Signal</keyword>
<comment type="similarity">
    <text evidence="1">Belongs to the bacterial solute-binding protein 1 family.</text>
</comment>
<feature type="chain" id="PRO_5022891174" evidence="5">
    <location>
        <begin position="47"/>
        <end position="524"/>
    </location>
</feature>
<dbReference type="GO" id="GO:0015768">
    <property type="term" value="P:maltose transport"/>
    <property type="evidence" value="ECO:0007669"/>
    <property type="project" value="TreeGrafter"/>
</dbReference>
<evidence type="ECO:0000313" key="7">
    <source>
        <dbReference type="Proteomes" id="UP000325161"/>
    </source>
</evidence>
<feature type="region of interest" description="Disordered" evidence="4">
    <location>
        <begin position="458"/>
        <end position="524"/>
    </location>
</feature>
<evidence type="ECO:0000313" key="6">
    <source>
        <dbReference type="EMBL" id="QEI07730.1"/>
    </source>
</evidence>
<sequence length="524" mass="55708">MRADSLTPTTQNFSSSPTRPARRGWLAAALATAFAFAGGMPAAAFAAPTEISVWHAMDPAHRATFDELVQRFNSQQQDVHVTATAYASVTQLAGAGETAVLAKKQPNLIELSDTAVPEFVARHNAIMPMSDLLKTYPVKDLNFFLPQTTNYLRDARGNLLALPWMAEAPVYIYNRDLYKKAGLDPDVTPKTWREMQNHLVALANVAESDCPYATSRESWIHLENTSALHNVPFASKNNGLETNGVGAELQINQLLHVRHLALMMSWVRSRLFTFQSHGYEADAKFISGECAVLTTGTGSLGAIQQQAKFSYGVAPLPYYDEEAKNGSNPFVGGPAFWAMSGHPAAEQKALATFIAFLATPVTAAEWHQKTGFLPLSDAAFRASSVSYYPSLHGSQAVIRALSQTPAQYTRGFRLHNYNAVSDIMDQELDNIFSGRKPPKLGLDDAVARGNAVMRAPGAPAGGAGVGSKPAAAPRPGVKPAAPAKPAAAKPAAPAKPAAAKPAAAPAKPAAKPAAAPAKPAPAKP</sequence>
<keyword evidence="2" id="KW-0813">Transport</keyword>
<dbReference type="PANTHER" id="PTHR30061:SF50">
    <property type="entry name" value="MALTOSE_MALTODEXTRIN-BINDING PERIPLASMIC PROTEIN"/>
    <property type="match status" value="1"/>
</dbReference>
<dbReference type="PANTHER" id="PTHR30061">
    <property type="entry name" value="MALTOSE-BINDING PERIPLASMIC PROTEIN"/>
    <property type="match status" value="1"/>
</dbReference>
<reference evidence="6 7" key="1">
    <citation type="submission" date="2019-08" db="EMBL/GenBank/DDBJ databases">
        <title>Amphibian skin-associated Pigmentiphaga: genome sequence and occurrence across geography and hosts.</title>
        <authorList>
            <person name="Bletz M.C."/>
            <person name="Bunk B."/>
            <person name="Sproeer C."/>
            <person name="Biwer P."/>
            <person name="Reiter S."/>
            <person name="Rabemananjara F.C.E."/>
            <person name="Schulz S."/>
            <person name="Overmann J."/>
            <person name="Vences M."/>
        </authorList>
    </citation>
    <scope>NUCLEOTIDE SEQUENCE [LARGE SCALE GENOMIC DNA]</scope>
    <source>
        <strain evidence="6 7">Mada1488</strain>
    </source>
</reference>
<evidence type="ECO:0000256" key="3">
    <source>
        <dbReference type="ARBA" id="ARBA00022729"/>
    </source>
</evidence>
<dbReference type="KEGG" id="pacr:FXN63_19205"/>
<feature type="compositionally biased region" description="Low complexity" evidence="4">
    <location>
        <begin position="466"/>
        <end position="517"/>
    </location>
</feature>
<dbReference type="GO" id="GO:0055052">
    <property type="term" value="C:ATP-binding cassette (ABC) transporter complex, substrate-binding subunit-containing"/>
    <property type="evidence" value="ECO:0007669"/>
    <property type="project" value="TreeGrafter"/>
</dbReference>
<dbReference type="EMBL" id="CP043046">
    <property type="protein sequence ID" value="QEI07730.1"/>
    <property type="molecule type" value="Genomic_DNA"/>
</dbReference>
<dbReference type="GO" id="GO:1901982">
    <property type="term" value="F:maltose binding"/>
    <property type="evidence" value="ECO:0007669"/>
    <property type="project" value="TreeGrafter"/>
</dbReference>
<feature type="signal peptide" evidence="5">
    <location>
        <begin position="1"/>
        <end position="46"/>
    </location>
</feature>
<gene>
    <name evidence="6" type="ORF">FXN63_19205</name>
</gene>
<evidence type="ECO:0000256" key="5">
    <source>
        <dbReference type="SAM" id="SignalP"/>
    </source>
</evidence>
<evidence type="ECO:0000256" key="1">
    <source>
        <dbReference type="ARBA" id="ARBA00008520"/>
    </source>
</evidence>
<dbReference type="InterPro" id="IPR006311">
    <property type="entry name" value="TAT_signal"/>
</dbReference>
<organism evidence="6 7">
    <name type="scientific">Pigmentiphaga aceris</name>
    <dbReference type="NCBI Taxonomy" id="1940612"/>
    <lineage>
        <taxon>Bacteria</taxon>
        <taxon>Pseudomonadati</taxon>
        <taxon>Pseudomonadota</taxon>
        <taxon>Betaproteobacteria</taxon>
        <taxon>Burkholderiales</taxon>
        <taxon>Alcaligenaceae</taxon>
        <taxon>Pigmentiphaga</taxon>
    </lineage>
</organism>
<accession>A0A5C0B3E2</accession>
<keyword evidence="7" id="KW-1185">Reference proteome</keyword>
<dbReference type="GO" id="GO:0042956">
    <property type="term" value="P:maltodextrin transmembrane transport"/>
    <property type="evidence" value="ECO:0007669"/>
    <property type="project" value="TreeGrafter"/>
</dbReference>
<dbReference type="Proteomes" id="UP000325161">
    <property type="component" value="Chromosome"/>
</dbReference>
<dbReference type="PROSITE" id="PS51318">
    <property type="entry name" value="TAT"/>
    <property type="match status" value="1"/>
</dbReference>
<feature type="region of interest" description="Disordered" evidence="4">
    <location>
        <begin position="1"/>
        <end position="20"/>
    </location>
</feature>
<dbReference type="InterPro" id="IPR006059">
    <property type="entry name" value="SBP"/>
</dbReference>
<dbReference type="RefSeq" id="WP_148816777.1">
    <property type="nucleotide sequence ID" value="NZ_CP043046.1"/>
</dbReference>
<name>A0A5C0B3E2_9BURK</name>
<proteinExistence type="inferred from homology"/>
<evidence type="ECO:0000256" key="4">
    <source>
        <dbReference type="SAM" id="MobiDB-lite"/>
    </source>
</evidence>
<feature type="compositionally biased region" description="Polar residues" evidence="4">
    <location>
        <begin position="1"/>
        <end position="18"/>
    </location>
</feature>
<dbReference type="SUPFAM" id="SSF53850">
    <property type="entry name" value="Periplasmic binding protein-like II"/>
    <property type="match status" value="1"/>
</dbReference>
<evidence type="ECO:0000256" key="2">
    <source>
        <dbReference type="ARBA" id="ARBA00022448"/>
    </source>
</evidence>
<dbReference type="AlphaFoldDB" id="A0A5C0B3E2"/>
<dbReference type="Gene3D" id="3.40.190.10">
    <property type="entry name" value="Periplasmic binding protein-like II"/>
    <property type="match status" value="2"/>
</dbReference>